<sequence length="383" mass="43012">MEKVKNKNKEENVSSKSAVSSSQKQSKHPSKHQHIIKKTTFKKNKSQSTSEDQKHKQNEIISKKKNVGNREEGKNEQLGGMIFMCNARTKPDCFRYMVMGLPEGKKELVLSIKPNFRLFLYDYDTRLLYGIYKASSPGGLRLEPGAFNGSFTAQVRFQVDKECAPLPVGVFKNAIKENYNANKNKFKTELTIQQVSSLSALFKQHLAQPKSGVPNHTVTRSSLPVKESSCHSYLQYGMLGRSHMLEKNPTEISLPDPFTLNEMQYRTPPLATLSVSHLYPVTKDSYYLNHHGAALSNSYSDHHYYETPSRGGVYTALPSHNYGAGVPSHNYEMNSGQPLSSTFAGTALGDYNRRLQNDRSELDVTSLSVSSRYSFAGPSLSYR</sequence>
<gene>
    <name evidence="3" type="ORF">ZOSMA_23G00130</name>
</gene>
<accession>A0A0K9PH21</accession>
<dbReference type="SMART" id="SM00767">
    <property type="entry name" value="DCD"/>
    <property type="match status" value="1"/>
</dbReference>
<protein>
    <recommendedName>
        <fullName evidence="2">DCD domain-containing protein</fullName>
    </recommendedName>
</protein>
<reference evidence="4" key="1">
    <citation type="journal article" date="2016" name="Nature">
        <title>The genome of the seagrass Zostera marina reveals angiosperm adaptation to the sea.</title>
        <authorList>
            <person name="Olsen J.L."/>
            <person name="Rouze P."/>
            <person name="Verhelst B."/>
            <person name="Lin Y.-C."/>
            <person name="Bayer T."/>
            <person name="Collen J."/>
            <person name="Dattolo E."/>
            <person name="De Paoli E."/>
            <person name="Dittami S."/>
            <person name="Maumus F."/>
            <person name="Michel G."/>
            <person name="Kersting A."/>
            <person name="Lauritano C."/>
            <person name="Lohaus R."/>
            <person name="Toepel M."/>
            <person name="Tonon T."/>
            <person name="Vanneste K."/>
            <person name="Amirebrahimi M."/>
            <person name="Brakel J."/>
            <person name="Bostroem C."/>
            <person name="Chovatia M."/>
            <person name="Grimwood J."/>
            <person name="Jenkins J.W."/>
            <person name="Jueterbock A."/>
            <person name="Mraz A."/>
            <person name="Stam W.T."/>
            <person name="Tice H."/>
            <person name="Bornberg-Bauer E."/>
            <person name="Green P.J."/>
            <person name="Pearson G.A."/>
            <person name="Procaccini G."/>
            <person name="Duarte C.M."/>
            <person name="Schmutz J."/>
            <person name="Reusch T.B.H."/>
            <person name="Van de Peer Y."/>
        </authorList>
    </citation>
    <scope>NUCLEOTIDE SEQUENCE [LARGE SCALE GENOMIC DNA]</scope>
    <source>
        <strain evidence="4">cv. Finnish</strain>
    </source>
</reference>
<comment type="caution">
    <text evidence="3">The sequence shown here is derived from an EMBL/GenBank/DDBJ whole genome shotgun (WGS) entry which is preliminary data.</text>
</comment>
<feature type="compositionally biased region" description="Low complexity" evidence="1">
    <location>
        <begin position="14"/>
        <end position="24"/>
    </location>
</feature>
<feature type="region of interest" description="Disordered" evidence="1">
    <location>
        <begin position="1"/>
        <end position="73"/>
    </location>
</feature>
<feature type="compositionally biased region" description="Basic residues" evidence="1">
    <location>
        <begin position="25"/>
        <end position="45"/>
    </location>
</feature>
<feature type="compositionally biased region" description="Basic and acidic residues" evidence="1">
    <location>
        <begin position="1"/>
        <end position="13"/>
    </location>
</feature>
<dbReference type="STRING" id="29655.A0A0K9PH21"/>
<dbReference type="Proteomes" id="UP000036987">
    <property type="component" value="Unassembled WGS sequence"/>
</dbReference>
<dbReference type="OrthoDB" id="769725at2759"/>
<proteinExistence type="predicted"/>
<dbReference type="OMA" id="RDITSYM"/>
<feature type="compositionally biased region" description="Basic and acidic residues" evidence="1">
    <location>
        <begin position="51"/>
        <end position="73"/>
    </location>
</feature>
<dbReference type="AlphaFoldDB" id="A0A0K9PH21"/>
<dbReference type="PANTHER" id="PTHR46444:SF19">
    <property type="entry name" value="OS02G0745600 PROTEIN"/>
    <property type="match status" value="1"/>
</dbReference>
<dbReference type="InterPro" id="IPR013989">
    <property type="entry name" value="Dev_and_cell_death_domain"/>
</dbReference>
<dbReference type="Pfam" id="PF10539">
    <property type="entry name" value="Dev_Cell_Death"/>
    <property type="match status" value="1"/>
</dbReference>
<evidence type="ECO:0000313" key="3">
    <source>
        <dbReference type="EMBL" id="KMZ68363.1"/>
    </source>
</evidence>
<evidence type="ECO:0000313" key="4">
    <source>
        <dbReference type="Proteomes" id="UP000036987"/>
    </source>
</evidence>
<evidence type="ECO:0000259" key="2">
    <source>
        <dbReference type="PROSITE" id="PS51222"/>
    </source>
</evidence>
<keyword evidence="4" id="KW-1185">Reference proteome</keyword>
<name>A0A0K9PH21_ZOSMR</name>
<evidence type="ECO:0000256" key="1">
    <source>
        <dbReference type="SAM" id="MobiDB-lite"/>
    </source>
</evidence>
<dbReference type="PANTHER" id="PTHR46444">
    <property type="entry name" value="DCD (DEVELOPMENT AND CELL DEATH) DOMAIN PROTEIN-RELATED"/>
    <property type="match status" value="1"/>
</dbReference>
<dbReference type="PROSITE" id="PS51222">
    <property type="entry name" value="DCD"/>
    <property type="match status" value="1"/>
</dbReference>
<dbReference type="EMBL" id="LFYR01000839">
    <property type="protein sequence ID" value="KMZ68363.1"/>
    <property type="molecule type" value="Genomic_DNA"/>
</dbReference>
<organism evidence="3 4">
    <name type="scientific">Zostera marina</name>
    <name type="common">Eelgrass</name>
    <dbReference type="NCBI Taxonomy" id="29655"/>
    <lineage>
        <taxon>Eukaryota</taxon>
        <taxon>Viridiplantae</taxon>
        <taxon>Streptophyta</taxon>
        <taxon>Embryophyta</taxon>
        <taxon>Tracheophyta</taxon>
        <taxon>Spermatophyta</taxon>
        <taxon>Magnoliopsida</taxon>
        <taxon>Liliopsida</taxon>
        <taxon>Zosteraceae</taxon>
        <taxon>Zostera</taxon>
    </lineage>
</organism>
<feature type="domain" description="DCD" evidence="2">
    <location>
        <begin position="76"/>
        <end position="204"/>
    </location>
</feature>